<dbReference type="Proteomes" id="UP000799424">
    <property type="component" value="Unassembled WGS sequence"/>
</dbReference>
<evidence type="ECO:0000313" key="1">
    <source>
        <dbReference type="EMBL" id="KAF2820814.1"/>
    </source>
</evidence>
<dbReference type="EMBL" id="MU006239">
    <property type="protein sequence ID" value="KAF2820814.1"/>
    <property type="molecule type" value="Genomic_DNA"/>
</dbReference>
<keyword evidence="2" id="KW-1185">Reference proteome</keyword>
<accession>A0A6A6ZKE9</accession>
<gene>
    <name evidence="1" type="ORF">CC86DRAFT_411643</name>
</gene>
<evidence type="ECO:0000313" key="2">
    <source>
        <dbReference type="Proteomes" id="UP000799424"/>
    </source>
</evidence>
<reference evidence="1" key="1">
    <citation type="journal article" date="2020" name="Stud. Mycol.">
        <title>101 Dothideomycetes genomes: a test case for predicting lifestyles and emergence of pathogens.</title>
        <authorList>
            <person name="Haridas S."/>
            <person name="Albert R."/>
            <person name="Binder M."/>
            <person name="Bloem J."/>
            <person name="Labutti K."/>
            <person name="Salamov A."/>
            <person name="Andreopoulos B."/>
            <person name="Baker S."/>
            <person name="Barry K."/>
            <person name="Bills G."/>
            <person name="Bluhm B."/>
            <person name="Cannon C."/>
            <person name="Castanera R."/>
            <person name="Culley D."/>
            <person name="Daum C."/>
            <person name="Ezra D."/>
            <person name="Gonzalez J."/>
            <person name="Henrissat B."/>
            <person name="Kuo A."/>
            <person name="Liang C."/>
            <person name="Lipzen A."/>
            <person name="Lutzoni F."/>
            <person name="Magnuson J."/>
            <person name="Mondo S."/>
            <person name="Nolan M."/>
            <person name="Ohm R."/>
            <person name="Pangilinan J."/>
            <person name="Park H.-J."/>
            <person name="Ramirez L."/>
            <person name="Alfaro M."/>
            <person name="Sun H."/>
            <person name="Tritt A."/>
            <person name="Yoshinaga Y."/>
            <person name="Zwiers L.-H."/>
            <person name="Turgeon B."/>
            <person name="Goodwin S."/>
            <person name="Spatafora J."/>
            <person name="Crous P."/>
            <person name="Grigoriev I."/>
        </authorList>
    </citation>
    <scope>NUCLEOTIDE SEQUENCE</scope>
    <source>
        <strain evidence="1">CBS 113818</strain>
    </source>
</reference>
<organism evidence="1 2">
    <name type="scientific">Ophiobolus disseminans</name>
    <dbReference type="NCBI Taxonomy" id="1469910"/>
    <lineage>
        <taxon>Eukaryota</taxon>
        <taxon>Fungi</taxon>
        <taxon>Dikarya</taxon>
        <taxon>Ascomycota</taxon>
        <taxon>Pezizomycotina</taxon>
        <taxon>Dothideomycetes</taxon>
        <taxon>Pleosporomycetidae</taxon>
        <taxon>Pleosporales</taxon>
        <taxon>Pleosporineae</taxon>
        <taxon>Phaeosphaeriaceae</taxon>
        <taxon>Ophiobolus</taxon>
    </lineage>
</organism>
<protein>
    <submittedName>
        <fullName evidence="1">Uncharacterized protein</fullName>
    </submittedName>
</protein>
<proteinExistence type="predicted"/>
<sequence>MSLIKQRDATIILNNYTIGRRKNGGLVIHDEGGILVINADLELDEIKEILQALAHTH</sequence>
<name>A0A6A6ZKE9_9PLEO</name>
<dbReference type="AlphaFoldDB" id="A0A6A6ZKE9"/>